<dbReference type="AlphaFoldDB" id="A0A6A6CJZ3"/>
<accession>A0A6A6CJZ3</accession>
<dbReference type="PANTHER" id="PTHR24148:SF82">
    <property type="entry name" value="HETEROKARYON INCOMPATIBILITY DOMAIN-CONTAINING PROTEIN"/>
    <property type="match status" value="1"/>
</dbReference>
<dbReference type="GeneID" id="54560329"/>
<gene>
    <name evidence="1" type="ORF">M409DRAFT_24034</name>
</gene>
<evidence type="ECO:0000313" key="2">
    <source>
        <dbReference type="Proteomes" id="UP000799537"/>
    </source>
</evidence>
<reference evidence="1" key="1">
    <citation type="journal article" date="2020" name="Stud. Mycol.">
        <title>101 Dothideomycetes genomes: a test case for predicting lifestyles and emergence of pathogens.</title>
        <authorList>
            <person name="Haridas S."/>
            <person name="Albert R."/>
            <person name="Binder M."/>
            <person name="Bloem J."/>
            <person name="Labutti K."/>
            <person name="Salamov A."/>
            <person name="Andreopoulos B."/>
            <person name="Baker S."/>
            <person name="Barry K."/>
            <person name="Bills G."/>
            <person name="Bluhm B."/>
            <person name="Cannon C."/>
            <person name="Castanera R."/>
            <person name="Culley D."/>
            <person name="Daum C."/>
            <person name="Ezra D."/>
            <person name="Gonzalez J."/>
            <person name="Henrissat B."/>
            <person name="Kuo A."/>
            <person name="Liang C."/>
            <person name="Lipzen A."/>
            <person name="Lutzoni F."/>
            <person name="Magnuson J."/>
            <person name="Mondo S."/>
            <person name="Nolan M."/>
            <person name="Ohm R."/>
            <person name="Pangilinan J."/>
            <person name="Park H.-J."/>
            <person name="Ramirez L."/>
            <person name="Alfaro M."/>
            <person name="Sun H."/>
            <person name="Tritt A."/>
            <person name="Yoshinaga Y."/>
            <person name="Zwiers L.-H."/>
            <person name="Turgeon B."/>
            <person name="Goodwin S."/>
            <person name="Spatafora J."/>
            <person name="Crous P."/>
            <person name="Grigoriev I."/>
        </authorList>
    </citation>
    <scope>NUCLEOTIDE SEQUENCE</scope>
    <source>
        <strain evidence="1">ATCC 36951</strain>
    </source>
</reference>
<dbReference type="InterPro" id="IPR052895">
    <property type="entry name" value="HetReg/Transcr_Mod"/>
</dbReference>
<dbReference type="Proteomes" id="UP000799537">
    <property type="component" value="Unassembled WGS sequence"/>
</dbReference>
<dbReference type="Pfam" id="PF26639">
    <property type="entry name" value="Het-6_barrel"/>
    <property type="match status" value="1"/>
</dbReference>
<evidence type="ECO:0008006" key="3">
    <source>
        <dbReference type="Google" id="ProtNLM"/>
    </source>
</evidence>
<dbReference type="EMBL" id="ML993599">
    <property type="protein sequence ID" value="KAF2165746.1"/>
    <property type="molecule type" value="Genomic_DNA"/>
</dbReference>
<dbReference type="OrthoDB" id="2157530at2759"/>
<sequence length="345" mass="38911">MEALLTQAFRFQSTNTLDKVYGLLGMVRPGCDVEPIVPDYNKSLKEVYAEATWYAIQEELSLDLLNNITPRRDEPHKNISTANDPWPSWVPRYDLNIDKSDRAANSTGTNASNDFEAIVSLDPELPFVLQAHGVSLGRIETMRKASPDVLRTNIYEDHGPMYRHFSYLWDPLFVESKNTTWSPSLIKNIASSLVCGRYNRDKDNPYRDAESDPATVQDFAAFVLEVNEACPMTSECPELRSLLETYVLKDGDASSYAAAVSYFTEKFAPLELSNARFGMGYQSCREGDEVCILFGARQPFVVRKVGEHYKLLGTVYVAGVMKGEYVQELEDSGRLEAEDRVYEIA</sequence>
<keyword evidence="2" id="KW-1185">Reference proteome</keyword>
<protein>
    <recommendedName>
        <fullName evidence="3">Heterokaryon incompatibility domain-containing protein</fullName>
    </recommendedName>
</protein>
<name>A0A6A6CJZ3_ZASCE</name>
<evidence type="ECO:0000313" key="1">
    <source>
        <dbReference type="EMBL" id="KAF2165746.1"/>
    </source>
</evidence>
<dbReference type="RefSeq" id="XP_033666635.1">
    <property type="nucleotide sequence ID" value="XM_033807057.1"/>
</dbReference>
<dbReference type="PANTHER" id="PTHR24148">
    <property type="entry name" value="ANKYRIN REPEAT DOMAIN-CONTAINING PROTEIN 39 HOMOLOG-RELATED"/>
    <property type="match status" value="1"/>
</dbReference>
<proteinExistence type="predicted"/>
<organism evidence="1 2">
    <name type="scientific">Zasmidium cellare ATCC 36951</name>
    <dbReference type="NCBI Taxonomy" id="1080233"/>
    <lineage>
        <taxon>Eukaryota</taxon>
        <taxon>Fungi</taxon>
        <taxon>Dikarya</taxon>
        <taxon>Ascomycota</taxon>
        <taxon>Pezizomycotina</taxon>
        <taxon>Dothideomycetes</taxon>
        <taxon>Dothideomycetidae</taxon>
        <taxon>Mycosphaerellales</taxon>
        <taxon>Mycosphaerellaceae</taxon>
        <taxon>Zasmidium</taxon>
    </lineage>
</organism>